<comment type="similarity">
    <text evidence="2">Belongs to the acyltransferase 3 family.</text>
</comment>
<dbReference type="GO" id="GO:0016746">
    <property type="term" value="F:acyltransferase activity"/>
    <property type="evidence" value="ECO:0007669"/>
    <property type="project" value="UniProtKB-KW"/>
</dbReference>
<dbReference type="EMBL" id="JBAKBE010000003">
    <property type="protein sequence ID" value="MEH0095904.1"/>
    <property type="molecule type" value="Genomic_DNA"/>
</dbReference>
<dbReference type="RefSeq" id="WP_334250717.1">
    <property type="nucleotide sequence ID" value="NZ_JBAKBE010000003.1"/>
</dbReference>
<feature type="transmembrane region" description="Helical" evidence="7">
    <location>
        <begin position="155"/>
        <end position="174"/>
    </location>
</feature>
<evidence type="ECO:0000256" key="1">
    <source>
        <dbReference type="ARBA" id="ARBA00004651"/>
    </source>
</evidence>
<feature type="transmembrane region" description="Helical" evidence="7">
    <location>
        <begin position="275"/>
        <end position="296"/>
    </location>
</feature>
<evidence type="ECO:0000256" key="5">
    <source>
        <dbReference type="ARBA" id="ARBA00022989"/>
    </source>
</evidence>
<evidence type="ECO:0000313" key="10">
    <source>
        <dbReference type="Proteomes" id="UP001380822"/>
    </source>
</evidence>
<dbReference type="PANTHER" id="PTHR40074">
    <property type="entry name" value="O-ACETYLTRANSFERASE WECH"/>
    <property type="match status" value="1"/>
</dbReference>
<feature type="transmembrane region" description="Helical" evidence="7">
    <location>
        <begin position="123"/>
        <end position="143"/>
    </location>
</feature>
<organism evidence="9 10">
    <name type="scientific">Pannonibacter anstelovis</name>
    <dbReference type="NCBI Taxonomy" id="3121537"/>
    <lineage>
        <taxon>Bacteria</taxon>
        <taxon>Pseudomonadati</taxon>
        <taxon>Pseudomonadota</taxon>
        <taxon>Alphaproteobacteria</taxon>
        <taxon>Hyphomicrobiales</taxon>
        <taxon>Stappiaceae</taxon>
        <taxon>Pannonibacter</taxon>
    </lineage>
</organism>
<name>A0ABU7ZKZ2_9HYPH</name>
<evidence type="ECO:0000256" key="3">
    <source>
        <dbReference type="ARBA" id="ARBA00022475"/>
    </source>
</evidence>
<feature type="transmembrane region" description="Helical" evidence="7">
    <location>
        <begin position="180"/>
        <end position="198"/>
    </location>
</feature>
<comment type="subcellular location">
    <subcellularLocation>
        <location evidence="1">Cell membrane</location>
        <topology evidence="1">Multi-pass membrane protein</topology>
    </subcellularLocation>
</comment>
<sequence length="349" mass="39380">MNYLDLIRTSAMFMVIGLHSSSENMYKIASTPPDIWGVSNIIVSMLRICVPLFFILSGYLILSSESKNDETPLHETGRRILKVILPLLIWSIAYRFYIAYGVGETFNFSFIISSLRSISQEAVTYHLWFLYEIIVIYMLIPVLRPLVRESDDPAIYFCCLWLFLSTLQAMAFLLNWNYVFGGRIDLGNIGYFVAGYLVRKHISAPRPIDAAAAAICFLVCAVITTLLTARESYAAGRYVEFLHVYSAPNVIFMSLSAFVVLLYVGRRIYESNLALAKLVISSVASCSFGIYLLHVLVLERMNYNIVGETANSPSSAILNIALTVLGCFAVCWPIIWCLRLSKMTRWLVP</sequence>
<dbReference type="PANTHER" id="PTHR40074:SF2">
    <property type="entry name" value="O-ACETYLTRANSFERASE WECH"/>
    <property type="match status" value="1"/>
</dbReference>
<keyword evidence="4 7" id="KW-0812">Transmembrane</keyword>
<feature type="transmembrane region" description="Helical" evidence="7">
    <location>
        <begin position="41"/>
        <end position="62"/>
    </location>
</feature>
<dbReference type="Proteomes" id="UP001380822">
    <property type="component" value="Unassembled WGS sequence"/>
</dbReference>
<keyword evidence="3" id="KW-1003">Cell membrane</keyword>
<feature type="transmembrane region" description="Helical" evidence="7">
    <location>
        <begin position="83"/>
        <end position="103"/>
    </location>
</feature>
<keyword evidence="6 7" id="KW-0472">Membrane</keyword>
<keyword evidence="9" id="KW-0012">Acyltransferase</keyword>
<gene>
    <name evidence="9" type="ORF">V6L76_06560</name>
</gene>
<proteinExistence type="inferred from homology"/>
<reference evidence="9 10" key="1">
    <citation type="submission" date="2024-02" db="EMBL/GenBank/DDBJ databases">
        <title>A new putative Pannonibacter species isolated from two cases of bloodstream infections in paediatric patients.</title>
        <authorList>
            <person name="Castellana S."/>
            <person name="De Laurentiis V."/>
            <person name="Grassi M."/>
            <person name="De Leonardis F."/>
            <person name="Mosca A."/>
            <person name="De Carlo C."/>
            <person name="Sparapano E."/>
            <person name="Ronga L."/>
            <person name="Santacroce L."/>
            <person name="Chironna M."/>
            <person name="De Robertis A."/>
            <person name="Bianco A."/>
            <person name="Del Sambro L."/>
            <person name="Capozzi L."/>
            <person name="Parisi A."/>
        </authorList>
    </citation>
    <scope>NUCLEOTIDE SEQUENCE [LARGE SCALE GENOMIC DNA]</scope>
    <source>
        <strain evidence="9 10">Pt2</strain>
    </source>
</reference>
<dbReference type="Pfam" id="PF01757">
    <property type="entry name" value="Acyl_transf_3"/>
    <property type="match status" value="1"/>
</dbReference>
<keyword evidence="5 7" id="KW-1133">Transmembrane helix</keyword>
<evidence type="ECO:0000256" key="6">
    <source>
        <dbReference type="ARBA" id="ARBA00023136"/>
    </source>
</evidence>
<keyword evidence="10" id="KW-1185">Reference proteome</keyword>
<evidence type="ECO:0000313" key="9">
    <source>
        <dbReference type="EMBL" id="MEH0095904.1"/>
    </source>
</evidence>
<feature type="transmembrane region" description="Helical" evidence="7">
    <location>
        <begin position="241"/>
        <end position="263"/>
    </location>
</feature>
<accession>A0ABU7ZKZ2</accession>
<evidence type="ECO:0000256" key="2">
    <source>
        <dbReference type="ARBA" id="ARBA00007400"/>
    </source>
</evidence>
<feature type="transmembrane region" description="Helical" evidence="7">
    <location>
        <begin position="210"/>
        <end position="229"/>
    </location>
</feature>
<feature type="transmembrane region" description="Helical" evidence="7">
    <location>
        <begin position="316"/>
        <end position="338"/>
    </location>
</feature>
<keyword evidence="9" id="KW-0808">Transferase</keyword>
<dbReference type="InterPro" id="IPR002656">
    <property type="entry name" value="Acyl_transf_3_dom"/>
</dbReference>
<protein>
    <submittedName>
        <fullName evidence="9">Acyltransferase family protein</fullName>
    </submittedName>
</protein>
<feature type="domain" description="Acyltransferase 3" evidence="8">
    <location>
        <begin position="2"/>
        <end position="334"/>
    </location>
</feature>
<evidence type="ECO:0000259" key="8">
    <source>
        <dbReference type="Pfam" id="PF01757"/>
    </source>
</evidence>
<evidence type="ECO:0000256" key="7">
    <source>
        <dbReference type="SAM" id="Phobius"/>
    </source>
</evidence>
<evidence type="ECO:0000256" key="4">
    <source>
        <dbReference type="ARBA" id="ARBA00022692"/>
    </source>
</evidence>
<comment type="caution">
    <text evidence="9">The sequence shown here is derived from an EMBL/GenBank/DDBJ whole genome shotgun (WGS) entry which is preliminary data.</text>
</comment>